<sequence length="132" mass="15377">MQNILKSFEEVFREMLEEKAVNRMRADANKCLITENRENLKFYKQREDVKAFDFKGTAAEFDALFESLNERLKAAESTMSEIIYLHGTKEGICFRVIMAQEMKGTVRHHHLIIYNENIESKRNGGIQPCLAD</sequence>
<protein>
    <submittedName>
        <fullName evidence="1">Uncharacterized protein</fullName>
    </submittedName>
</protein>
<evidence type="ECO:0000313" key="1">
    <source>
        <dbReference type="EMBL" id="KNY29010.1"/>
    </source>
</evidence>
<keyword evidence="2" id="KW-1185">Reference proteome</keyword>
<dbReference type="Proteomes" id="UP000036923">
    <property type="component" value="Unassembled WGS sequence"/>
</dbReference>
<dbReference type="AlphaFoldDB" id="A0A0L6JTK0"/>
<gene>
    <name evidence="1" type="ORF">Bccel_4284</name>
</gene>
<organism evidence="1 2">
    <name type="scientific">Pseudobacteroides cellulosolvens ATCC 35603 = DSM 2933</name>
    <dbReference type="NCBI Taxonomy" id="398512"/>
    <lineage>
        <taxon>Bacteria</taxon>
        <taxon>Bacillati</taxon>
        <taxon>Bacillota</taxon>
        <taxon>Clostridia</taxon>
        <taxon>Eubacteriales</taxon>
        <taxon>Oscillospiraceae</taxon>
        <taxon>Pseudobacteroides</taxon>
    </lineage>
</organism>
<comment type="caution">
    <text evidence="1">The sequence shown here is derived from an EMBL/GenBank/DDBJ whole genome shotgun (WGS) entry which is preliminary data.</text>
</comment>
<dbReference type="STRING" id="398512.Bccel_4284"/>
<proteinExistence type="predicted"/>
<evidence type="ECO:0000313" key="2">
    <source>
        <dbReference type="Proteomes" id="UP000036923"/>
    </source>
</evidence>
<dbReference type="EMBL" id="LGTC01000001">
    <property type="protein sequence ID" value="KNY29010.1"/>
    <property type="molecule type" value="Genomic_DNA"/>
</dbReference>
<name>A0A0L6JTK0_9FIRM</name>
<dbReference type="RefSeq" id="WP_036937314.1">
    <property type="nucleotide sequence ID" value="NZ_JQKC01000005.1"/>
</dbReference>
<accession>A0A0L6JTK0</accession>
<reference evidence="2" key="1">
    <citation type="submission" date="2015-07" db="EMBL/GenBank/DDBJ databases">
        <title>Near-Complete Genome Sequence of the Cellulolytic Bacterium Bacteroides (Pseudobacteroides) cellulosolvens ATCC 35603.</title>
        <authorList>
            <person name="Dassa B."/>
            <person name="Utturkar S.M."/>
            <person name="Klingeman D.M."/>
            <person name="Hurt R.A."/>
            <person name="Keller M."/>
            <person name="Xu J."/>
            <person name="Reddy Y.H.K."/>
            <person name="Borovok I."/>
            <person name="Grinberg I.R."/>
            <person name="Lamed R."/>
            <person name="Zhivin O."/>
            <person name="Bayer E.A."/>
            <person name="Brown S.D."/>
        </authorList>
    </citation>
    <scope>NUCLEOTIDE SEQUENCE [LARGE SCALE GENOMIC DNA]</scope>
    <source>
        <strain evidence="2">DSM 2933</strain>
    </source>
</reference>